<accession>A0A6S6PES4</accession>
<protein>
    <submittedName>
        <fullName evidence="1">Uncharacterized protein</fullName>
    </submittedName>
</protein>
<dbReference type="Proteomes" id="UP000515220">
    <property type="component" value="Chromosome"/>
</dbReference>
<name>A0A6S6PES4_ACEAC</name>
<evidence type="ECO:0000313" key="2">
    <source>
        <dbReference type="Proteomes" id="UP000515220"/>
    </source>
</evidence>
<reference evidence="1 2" key="1">
    <citation type="submission" date="2020-07" db="EMBL/GenBank/DDBJ databases">
        <title>Complete Genome Sequence of an acetic acid bacterium, Acetobacter aceti JCM20276.</title>
        <authorList>
            <person name="Hirose Y."/>
            <person name="Mihara H."/>
        </authorList>
    </citation>
    <scope>NUCLEOTIDE SEQUENCE [LARGE SCALE GENOMIC DNA]</scope>
    <source>
        <strain evidence="1 2">JCM20276</strain>
    </source>
</reference>
<evidence type="ECO:0000313" key="1">
    <source>
        <dbReference type="EMBL" id="BCI65859.1"/>
    </source>
</evidence>
<proteinExistence type="predicted"/>
<dbReference type="RefSeq" id="WP_099348476.1">
    <property type="nucleotide sequence ID" value="NZ_AP023326.1"/>
</dbReference>
<gene>
    <name evidence="1" type="ORF">AAJCM20276_04830</name>
</gene>
<organism evidence="1 2">
    <name type="scientific">Acetobacter aceti</name>
    <dbReference type="NCBI Taxonomy" id="435"/>
    <lineage>
        <taxon>Bacteria</taxon>
        <taxon>Pseudomonadati</taxon>
        <taxon>Pseudomonadota</taxon>
        <taxon>Alphaproteobacteria</taxon>
        <taxon>Acetobacterales</taxon>
        <taxon>Acetobacteraceae</taxon>
        <taxon>Acetobacter</taxon>
        <taxon>Acetobacter subgen. Acetobacter</taxon>
    </lineage>
</organism>
<dbReference type="EMBL" id="AP023326">
    <property type="protein sequence ID" value="BCI65859.1"/>
    <property type="molecule type" value="Genomic_DNA"/>
</dbReference>
<dbReference type="AlphaFoldDB" id="A0A6S6PES4"/>
<sequence length="72" mass="7733">MSDHTTISSAVEADLMQLVALHGLLDFALSQSLAGNTDDRILEGVVILTRMIGRKVRCVTNKLLDGEGFGCD</sequence>